<dbReference type="SMART" id="SM00317">
    <property type="entry name" value="SET"/>
    <property type="match status" value="1"/>
</dbReference>
<keyword evidence="6" id="KW-0949">S-adenosyl-L-methionine</keyword>
<evidence type="ECO:0000256" key="3">
    <source>
        <dbReference type="ARBA" id="ARBA00022454"/>
    </source>
</evidence>
<gene>
    <name evidence="9" type="ORF">RJ641_029584</name>
</gene>
<dbReference type="GO" id="GO:0008168">
    <property type="term" value="F:methyltransferase activity"/>
    <property type="evidence" value="ECO:0007669"/>
    <property type="project" value="UniProtKB-KW"/>
</dbReference>
<evidence type="ECO:0000313" key="9">
    <source>
        <dbReference type="EMBL" id="KAK6940053.1"/>
    </source>
</evidence>
<dbReference type="InterPro" id="IPR001214">
    <property type="entry name" value="SET_dom"/>
</dbReference>
<dbReference type="InterPro" id="IPR046341">
    <property type="entry name" value="SET_dom_sf"/>
</dbReference>
<dbReference type="Pfam" id="PF00856">
    <property type="entry name" value="SET"/>
    <property type="match status" value="1"/>
</dbReference>
<feature type="domain" description="SET" evidence="8">
    <location>
        <begin position="24"/>
        <end position="167"/>
    </location>
</feature>
<keyword evidence="7" id="KW-0539">Nucleus</keyword>
<dbReference type="EMBL" id="JBAMMX010000005">
    <property type="protein sequence ID" value="KAK6940053.1"/>
    <property type="molecule type" value="Genomic_DNA"/>
</dbReference>
<evidence type="ECO:0000256" key="2">
    <source>
        <dbReference type="ARBA" id="ARBA00004286"/>
    </source>
</evidence>
<dbReference type="AlphaFoldDB" id="A0AAN8ZMV7"/>
<dbReference type="InterPro" id="IPR050777">
    <property type="entry name" value="SET2_Histone-Lys_MeTrsfase"/>
</dbReference>
<reference evidence="9 10" key="1">
    <citation type="submission" date="2023-12" db="EMBL/GenBank/DDBJ databases">
        <title>A high-quality genome assembly for Dillenia turbinata (Dilleniales).</title>
        <authorList>
            <person name="Chanderbali A."/>
        </authorList>
    </citation>
    <scope>NUCLEOTIDE SEQUENCE [LARGE SCALE GENOMIC DNA]</scope>
    <source>
        <strain evidence="9">LSX21</strain>
        <tissue evidence="9">Leaf</tissue>
    </source>
</reference>
<evidence type="ECO:0000256" key="1">
    <source>
        <dbReference type="ARBA" id="ARBA00004123"/>
    </source>
</evidence>
<dbReference type="Gene3D" id="2.170.270.10">
    <property type="entry name" value="SET domain"/>
    <property type="match status" value="1"/>
</dbReference>
<protein>
    <recommendedName>
        <fullName evidence="8">SET domain-containing protein</fullName>
    </recommendedName>
</protein>
<dbReference type="Proteomes" id="UP001370490">
    <property type="component" value="Unassembled WGS sequence"/>
</dbReference>
<evidence type="ECO:0000256" key="6">
    <source>
        <dbReference type="ARBA" id="ARBA00022691"/>
    </source>
</evidence>
<proteinExistence type="predicted"/>
<dbReference type="PANTHER" id="PTHR22884">
    <property type="entry name" value="SET DOMAIN PROTEINS"/>
    <property type="match status" value="1"/>
</dbReference>
<evidence type="ECO:0000256" key="7">
    <source>
        <dbReference type="ARBA" id="ARBA00023242"/>
    </source>
</evidence>
<keyword evidence="3" id="KW-0158">Chromosome</keyword>
<name>A0AAN8ZMV7_9MAGN</name>
<dbReference type="GO" id="GO:0005694">
    <property type="term" value="C:chromosome"/>
    <property type="evidence" value="ECO:0007669"/>
    <property type="project" value="UniProtKB-SubCell"/>
</dbReference>
<keyword evidence="5" id="KW-0808">Transferase</keyword>
<evidence type="ECO:0000313" key="10">
    <source>
        <dbReference type="Proteomes" id="UP001370490"/>
    </source>
</evidence>
<organism evidence="9 10">
    <name type="scientific">Dillenia turbinata</name>
    <dbReference type="NCBI Taxonomy" id="194707"/>
    <lineage>
        <taxon>Eukaryota</taxon>
        <taxon>Viridiplantae</taxon>
        <taxon>Streptophyta</taxon>
        <taxon>Embryophyta</taxon>
        <taxon>Tracheophyta</taxon>
        <taxon>Spermatophyta</taxon>
        <taxon>Magnoliopsida</taxon>
        <taxon>eudicotyledons</taxon>
        <taxon>Gunneridae</taxon>
        <taxon>Pentapetalae</taxon>
        <taxon>Dilleniales</taxon>
        <taxon>Dilleniaceae</taxon>
        <taxon>Dillenia</taxon>
    </lineage>
</organism>
<dbReference type="GO" id="GO:0032259">
    <property type="term" value="P:methylation"/>
    <property type="evidence" value="ECO:0007669"/>
    <property type="project" value="UniProtKB-KW"/>
</dbReference>
<dbReference type="PROSITE" id="PS50280">
    <property type="entry name" value="SET"/>
    <property type="match status" value="1"/>
</dbReference>
<keyword evidence="4" id="KW-0489">Methyltransferase</keyword>
<comment type="caution">
    <text evidence="9">The sequence shown here is derived from an EMBL/GenBank/DDBJ whole genome shotgun (WGS) entry which is preliminary data.</text>
</comment>
<sequence>MTFVAGLQAYRNNYTKRFQKCDYAGIKLFKTEGRGWGALADENIKSSNQWQHELVDVPGAFKRIKQGSCDQLFKKPIDQGLEVIVEYCGEVISWKEAKSRSQSYETQGFKDAYIISLHSHESTDATMNGSFASQPNCEMRKWNVLGEVGIFAKYDIPIGTELGYDYNFEWYGVLKCAACVGLPAVLVFLGQSLMVSSFRELLSGFSLVIYFSPLAISDRYWVEKIPLYNSAEVEPSSKFLKVTDASKPEFTIDAKNEGSMMMAAGVDYEDQLESNAFVIEPLDTLPPMKGVVTDAAKTM</sequence>
<accession>A0AAN8ZMV7</accession>
<dbReference type="GO" id="GO:0005634">
    <property type="term" value="C:nucleus"/>
    <property type="evidence" value="ECO:0007669"/>
    <property type="project" value="UniProtKB-SubCell"/>
</dbReference>
<comment type="subcellular location">
    <subcellularLocation>
        <location evidence="2">Chromosome</location>
    </subcellularLocation>
    <subcellularLocation>
        <location evidence="1">Nucleus</location>
    </subcellularLocation>
</comment>
<dbReference type="SUPFAM" id="SSF82199">
    <property type="entry name" value="SET domain"/>
    <property type="match status" value="1"/>
</dbReference>
<evidence type="ECO:0000259" key="8">
    <source>
        <dbReference type="PROSITE" id="PS50280"/>
    </source>
</evidence>
<keyword evidence="10" id="KW-1185">Reference proteome</keyword>
<evidence type="ECO:0000256" key="4">
    <source>
        <dbReference type="ARBA" id="ARBA00022603"/>
    </source>
</evidence>
<evidence type="ECO:0000256" key="5">
    <source>
        <dbReference type="ARBA" id="ARBA00022679"/>
    </source>
</evidence>